<organism evidence="13 14">
    <name type="scientific">Spinacia oleracea</name>
    <name type="common">Spinach</name>
    <dbReference type="NCBI Taxonomy" id="3562"/>
    <lineage>
        <taxon>Eukaryota</taxon>
        <taxon>Viridiplantae</taxon>
        <taxon>Streptophyta</taxon>
        <taxon>Embryophyta</taxon>
        <taxon>Tracheophyta</taxon>
        <taxon>Spermatophyta</taxon>
        <taxon>Magnoliopsida</taxon>
        <taxon>eudicotyledons</taxon>
        <taxon>Gunneridae</taxon>
        <taxon>Pentapetalae</taxon>
        <taxon>Caryophyllales</taxon>
        <taxon>Chenopodiaceae</taxon>
        <taxon>Chenopodioideae</taxon>
        <taxon>Anserineae</taxon>
        <taxon>Spinacia</taxon>
    </lineage>
</organism>
<dbReference type="GO" id="GO:0047196">
    <property type="term" value="F:long-chain-alcohol O-fatty-acyltransferase activity"/>
    <property type="evidence" value="ECO:0007669"/>
    <property type="project" value="UniProtKB-EC"/>
</dbReference>
<comment type="subcellular location">
    <subcellularLocation>
        <location evidence="1">Cell membrane</location>
        <topology evidence="1">Single-pass membrane protein</topology>
    </subcellularLocation>
    <subcellularLocation>
        <location evidence="2">Endoplasmic reticulum membrane</location>
    </subcellularLocation>
</comment>
<dbReference type="RefSeq" id="XP_021841680.1">
    <property type="nucleotide sequence ID" value="XM_021985988.2"/>
</dbReference>
<dbReference type="GO" id="GO:0019432">
    <property type="term" value="P:triglyceride biosynthetic process"/>
    <property type="evidence" value="ECO:0000318"/>
    <property type="project" value="GO_Central"/>
</dbReference>
<comment type="catalytic activity">
    <reaction evidence="10">
        <text>an acyl-CoA + a 1,2-diacyl-sn-glycerol = a triacyl-sn-glycerol + CoA</text>
        <dbReference type="Rhea" id="RHEA:10868"/>
        <dbReference type="ChEBI" id="CHEBI:17815"/>
        <dbReference type="ChEBI" id="CHEBI:57287"/>
        <dbReference type="ChEBI" id="CHEBI:58342"/>
        <dbReference type="ChEBI" id="CHEBI:64615"/>
        <dbReference type="EC" id="2.3.1.20"/>
    </reaction>
</comment>
<dbReference type="InterPro" id="IPR045034">
    <property type="entry name" value="O-acyltransferase_WSD1-like"/>
</dbReference>
<comment type="pathway">
    <text evidence="4">Lipid metabolism.</text>
</comment>
<reference evidence="14" key="2">
    <citation type="submission" date="2025-08" db="UniProtKB">
        <authorList>
            <consortium name="RefSeq"/>
        </authorList>
    </citation>
    <scope>IDENTIFICATION</scope>
    <source>
        <tissue evidence="14">Leaf</tissue>
    </source>
</reference>
<keyword evidence="7 14" id="KW-0012">Acyltransferase</keyword>
<evidence type="ECO:0000256" key="10">
    <source>
        <dbReference type="ARBA" id="ARBA00048109"/>
    </source>
</evidence>
<evidence type="ECO:0000256" key="8">
    <source>
        <dbReference type="ARBA" id="ARBA00024360"/>
    </source>
</evidence>
<dbReference type="GO" id="GO:0005886">
    <property type="term" value="C:plasma membrane"/>
    <property type="evidence" value="ECO:0000318"/>
    <property type="project" value="GO_Central"/>
</dbReference>
<keyword evidence="6" id="KW-0256">Endoplasmic reticulum</keyword>
<evidence type="ECO:0000313" key="13">
    <source>
        <dbReference type="Proteomes" id="UP000813463"/>
    </source>
</evidence>
<dbReference type="GO" id="GO:0008374">
    <property type="term" value="F:O-acyltransferase activity"/>
    <property type="evidence" value="ECO:0000318"/>
    <property type="project" value="GO_Central"/>
</dbReference>
<dbReference type="KEGG" id="soe:110781940"/>
<comment type="catalytic activity">
    <reaction evidence="9">
        <text>a long chain fatty alcohol + a fatty acyl-CoA = a long-chain alcohol wax ester + CoA</text>
        <dbReference type="Rhea" id="RHEA:38443"/>
        <dbReference type="ChEBI" id="CHEBI:17135"/>
        <dbReference type="ChEBI" id="CHEBI:57287"/>
        <dbReference type="ChEBI" id="CHEBI:77636"/>
        <dbReference type="ChEBI" id="CHEBI:235323"/>
        <dbReference type="EC" id="2.3.1.75"/>
    </reaction>
</comment>
<dbReference type="Pfam" id="PF03007">
    <property type="entry name" value="WS_DGAT_cat"/>
    <property type="match status" value="1"/>
</dbReference>
<dbReference type="AlphaFoldDB" id="A0A9R0JPD9"/>
<evidence type="ECO:0000256" key="9">
    <source>
        <dbReference type="ARBA" id="ARBA00047604"/>
    </source>
</evidence>
<feature type="domain" description="O-acyltransferase WSD1-like N-terminal" evidence="11">
    <location>
        <begin position="103"/>
        <end position="301"/>
    </location>
</feature>
<accession>A0A9R0JPD9</accession>
<dbReference type="GO" id="GO:0005789">
    <property type="term" value="C:endoplasmic reticulum membrane"/>
    <property type="evidence" value="ECO:0007669"/>
    <property type="project" value="UniProtKB-SubCell"/>
</dbReference>
<evidence type="ECO:0000313" key="14">
    <source>
        <dbReference type="RefSeq" id="XP_021841680.1"/>
    </source>
</evidence>
<reference evidence="13" key="1">
    <citation type="journal article" date="2021" name="Nat. Commun.">
        <title>Genomic analyses provide insights into spinach domestication and the genetic basis of agronomic traits.</title>
        <authorList>
            <person name="Cai X."/>
            <person name="Sun X."/>
            <person name="Xu C."/>
            <person name="Sun H."/>
            <person name="Wang X."/>
            <person name="Ge C."/>
            <person name="Zhang Z."/>
            <person name="Wang Q."/>
            <person name="Fei Z."/>
            <person name="Jiao C."/>
            <person name="Wang Q."/>
        </authorList>
    </citation>
    <scope>NUCLEOTIDE SEQUENCE [LARGE SCALE GENOMIC DNA]</scope>
    <source>
        <strain evidence="13">cv. Varoflay</strain>
    </source>
</reference>
<evidence type="ECO:0000256" key="5">
    <source>
        <dbReference type="ARBA" id="ARBA00022679"/>
    </source>
</evidence>
<gene>
    <name evidence="14" type="primary">LOC110781940</name>
</gene>
<dbReference type="InterPro" id="IPR004255">
    <property type="entry name" value="O-acyltransferase_WSD1_N"/>
</dbReference>
<dbReference type="GO" id="GO:0004144">
    <property type="term" value="F:diacylglycerol O-acyltransferase activity"/>
    <property type="evidence" value="ECO:0007669"/>
    <property type="project" value="UniProtKB-EC"/>
</dbReference>
<comment type="pathway">
    <text evidence="3">Glycerolipid metabolism; triacylglycerol biosynthesis.</text>
</comment>
<dbReference type="PANTHER" id="PTHR31650:SF34">
    <property type="entry name" value="O-ACYLTRANSFERASE WSD1-LIKE ISOFORM X1"/>
    <property type="match status" value="1"/>
</dbReference>
<keyword evidence="5" id="KW-0808">Transferase</keyword>
<dbReference type="OrthoDB" id="619536at2759"/>
<dbReference type="Proteomes" id="UP000813463">
    <property type="component" value="Chromosome 2"/>
</dbReference>
<evidence type="ECO:0000256" key="4">
    <source>
        <dbReference type="ARBA" id="ARBA00005189"/>
    </source>
</evidence>
<feature type="domain" description="O-acyltransferase WSD1 C-terminal" evidence="12">
    <location>
        <begin position="354"/>
        <end position="499"/>
    </location>
</feature>
<dbReference type="InterPro" id="IPR009721">
    <property type="entry name" value="O-acyltransferase_WSD1_C"/>
</dbReference>
<dbReference type="GeneID" id="110781940"/>
<name>A0A9R0JPD9_SPIOL</name>
<dbReference type="Pfam" id="PF06974">
    <property type="entry name" value="WS_DGAT_C"/>
    <property type="match status" value="1"/>
</dbReference>
<comment type="similarity">
    <text evidence="8">In the N-terminal section; belongs to the long-chain O-acyltransferase family.</text>
</comment>
<evidence type="ECO:0000256" key="7">
    <source>
        <dbReference type="ARBA" id="ARBA00023315"/>
    </source>
</evidence>
<evidence type="ECO:0000256" key="2">
    <source>
        <dbReference type="ARBA" id="ARBA00004586"/>
    </source>
</evidence>
<evidence type="ECO:0000259" key="11">
    <source>
        <dbReference type="Pfam" id="PF03007"/>
    </source>
</evidence>
<sequence length="506" mass="57099">MKSNFYYKLGAPSRITPTYNHKKTTTKMKPNLCVETKGKLLENDETEPVSPTGQYFNSKSLSISILAILESEVPIDDSSATTLLQDLFLPISPRFSSIMISNPTGEKQWKRVQVNLQDHIKVPTFSNNLSNQSYDNEFDQYLTKISMNPLPKDKPLWEIHILKYPTTKAAGHLIFKLHHALGDGYSLMGALLSCVKRADNPFLPLTFQSTRVSTQQVQKNNNNGGFMRLMVMGRRTLSMIYRGFSDFGSFLRSSYTVDDKTPIRSGNASLGFHPVKIFTLAFSLDQIKLIKTNLGTKVNDAISGIIFLGTRLYMQSTHTKFNKSRSTVTVLYNTRNIGGYMSVEEMMNADTKIWGNKFSYLQILLPELTNKNCSNPLDFVYEARKLIARYKNSPAVYLTAQYLDIVRRFRGSEAIAENIHSRLTKSSMGITNMIGPAEQVTLANHPIKGMYFMCTGIPKSLTITIMSYTQTLRIAVGVEKGFIDSQRLESCFMNAFEMIYEAATKS</sequence>
<evidence type="ECO:0000256" key="6">
    <source>
        <dbReference type="ARBA" id="ARBA00022824"/>
    </source>
</evidence>
<protein>
    <submittedName>
        <fullName evidence="14">Wax ester synthase/diacylglycerol acyltransferase 11</fullName>
    </submittedName>
</protein>
<proteinExistence type="inferred from homology"/>
<dbReference type="PANTHER" id="PTHR31650">
    <property type="entry name" value="O-ACYLTRANSFERASE (WSD1-LIKE) FAMILY PROTEIN"/>
    <property type="match status" value="1"/>
</dbReference>
<keyword evidence="13" id="KW-1185">Reference proteome</keyword>
<evidence type="ECO:0000256" key="3">
    <source>
        <dbReference type="ARBA" id="ARBA00004771"/>
    </source>
</evidence>
<evidence type="ECO:0000259" key="12">
    <source>
        <dbReference type="Pfam" id="PF06974"/>
    </source>
</evidence>
<evidence type="ECO:0000256" key="1">
    <source>
        <dbReference type="ARBA" id="ARBA00004162"/>
    </source>
</evidence>